<keyword evidence="1" id="KW-0812">Transmembrane</keyword>
<feature type="transmembrane region" description="Helical" evidence="1">
    <location>
        <begin position="121"/>
        <end position="143"/>
    </location>
</feature>
<organism evidence="2 3">
    <name type="scientific">Halobacillus salinarum</name>
    <dbReference type="NCBI Taxonomy" id="2932257"/>
    <lineage>
        <taxon>Bacteria</taxon>
        <taxon>Bacillati</taxon>
        <taxon>Bacillota</taxon>
        <taxon>Bacilli</taxon>
        <taxon>Bacillales</taxon>
        <taxon>Bacillaceae</taxon>
        <taxon>Halobacillus</taxon>
    </lineage>
</organism>
<feature type="transmembrane region" description="Helical" evidence="1">
    <location>
        <begin position="189"/>
        <end position="208"/>
    </location>
</feature>
<evidence type="ECO:0000313" key="2">
    <source>
        <dbReference type="EMBL" id="UOQ44432.1"/>
    </source>
</evidence>
<reference evidence="2 3" key="1">
    <citation type="submission" date="2022-04" db="EMBL/GenBank/DDBJ databases">
        <title>Halobacillus sp. isolated from saltern.</title>
        <authorList>
            <person name="Won M."/>
            <person name="Lee C.-M."/>
            <person name="Woen H.-Y."/>
            <person name="Kwon S.-W."/>
        </authorList>
    </citation>
    <scope>NUCLEOTIDE SEQUENCE [LARGE SCALE GENOMIC DNA]</scope>
    <source>
        <strain evidence="2 3">SSBR10-3</strain>
    </source>
</reference>
<evidence type="ECO:0000313" key="3">
    <source>
        <dbReference type="Proteomes" id="UP000831787"/>
    </source>
</evidence>
<keyword evidence="1" id="KW-0472">Membrane</keyword>
<dbReference type="RefSeq" id="WP_244710388.1">
    <property type="nucleotide sequence ID" value="NZ_CP095073.1"/>
</dbReference>
<sequence length="464" mass="52575">MAVLYNPACFWGIMRLLGRGFSPIEETTIDIGFIYIAVGGGWLVLSSGGFADFLPYQEPIIQLTAIHFHYAAFVLPLVTGFFGRYLYASRKSLGRAYTVLACGIMAGPFLVAIGLDQGPPLEVVTVGVYVILLAWLCSWWLIIARDLTQWSKVGLRLASVLLLMTMGFSFAYSLGLLMETYWLGIGGMLKWHGAVNSFCFSLLAVLAWRGVHPGKRYDYGDFPVSRIRGKGYVGDKAVYEYDWVNNFENVDGLISNWEDYNSHAFSSSKVSESVKHFYLSPENFQMKADIQWEKGFGSLSHLIYRITKRLGQINLPPNKVIDMEGEIVAIKDDEDGRKHVRAWIRRNAQTKEPIFTALYSSHEKDGERYMNIGLPFPRGTMTGVLRFLNQDNGGLILTSIRRKDAKGDEGVYFSLGDWTIRTPLREYFYVYENEKGLLSAYHYMSIGKLPLLKISYQLKSMEKL</sequence>
<dbReference type="Pfam" id="PF14158">
    <property type="entry name" value="YndJ"/>
    <property type="match status" value="1"/>
</dbReference>
<proteinExistence type="predicted"/>
<keyword evidence="1" id="KW-1133">Transmembrane helix</keyword>
<name>A0ABY4ELH8_9BACI</name>
<evidence type="ECO:0000256" key="1">
    <source>
        <dbReference type="SAM" id="Phobius"/>
    </source>
</evidence>
<dbReference type="Proteomes" id="UP000831787">
    <property type="component" value="Chromosome"/>
</dbReference>
<dbReference type="EMBL" id="CP095073">
    <property type="protein sequence ID" value="UOQ44432.1"/>
    <property type="molecule type" value="Genomic_DNA"/>
</dbReference>
<feature type="transmembrane region" description="Helical" evidence="1">
    <location>
        <begin position="68"/>
        <end position="87"/>
    </location>
</feature>
<protein>
    <submittedName>
        <fullName evidence="2">YndJ family protein</fullName>
    </submittedName>
</protein>
<accession>A0ABY4ELH8</accession>
<feature type="transmembrane region" description="Helical" evidence="1">
    <location>
        <begin position="96"/>
        <end position="115"/>
    </location>
</feature>
<feature type="transmembrane region" description="Helical" evidence="1">
    <location>
        <begin position="155"/>
        <end position="177"/>
    </location>
</feature>
<keyword evidence="3" id="KW-1185">Reference proteome</keyword>
<gene>
    <name evidence="2" type="ORF">MUN89_00070</name>
</gene>
<dbReference type="InterPro" id="IPR025450">
    <property type="entry name" value="YndJ-like"/>
</dbReference>
<feature type="transmembrane region" description="Helical" evidence="1">
    <location>
        <begin position="33"/>
        <end position="56"/>
    </location>
</feature>